<accession>A0A1H6REG0</accession>
<dbReference type="InterPro" id="IPR029058">
    <property type="entry name" value="AB_hydrolase_fold"/>
</dbReference>
<dbReference type="AlphaFoldDB" id="A0A1H6REG0"/>
<protein>
    <submittedName>
        <fullName evidence="1">Esterase PHB depolymerase</fullName>
    </submittedName>
</protein>
<reference evidence="2" key="1">
    <citation type="submission" date="2016-10" db="EMBL/GenBank/DDBJ databases">
        <authorList>
            <person name="Varghese N."/>
            <person name="Submissions S."/>
        </authorList>
    </citation>
    <scope>NUCLEOTIDE SEQUENCE [LARGE SCALE GENOMIC DNA]</scope>
    <source>
        <strain evidence="2">DSM 7165</strain>
    </source>
</reference>
<sequence length="325" mass="35832">MLQEEVTYPALSVFDVEAVSVSGISSGGYMASQLHFAYPEIYTGVAIFAAGPYGCAAQGGVSQALTQCMQVRDGAPKVETLVQQVRTWAEAEVIGDPELMRTQAHKVWIYRAGQDGVLDERVTQTTTDLYRHWVADQHLKVVTLPEAAHALPTADYGAACDVQAPPYINQCDYDGVGAALKHLYPDLKEPLDAPGMLMTFDQRPFFKAQGAKIKGLLDYGYLFVPKTCEEGAPCKLHVALHGCEQSAQVLDETFVRHSGYLQWAAANRMLVLFPQAKKNLANPMGCWDWWGYESTNFYSRQGSQVAAITRMVQHISGQIPPIRPE</sequence>
<dbReference type="EMBL" id="FNYH01000003">
    <property type="protein sequence ID" value="SEI51674.1"/>
    <property type="molecule type" value="Genomic_DNA"/>
</dbReference>
<keyword evidence="2" id="KW-1185">Reference proteome</keyword>
<organism evidence="1 2">
    <name type="scientific">Allopseudospirillum japonicum</name>
    <dbReference type="NCBI Taxonomy" id="64971"/>
    <lineage>
        <taxon>Bacteria</taxon>
        <taxon>Pseudomonadati</taxon>
        <taxon>Pseudomonadota</taxon>
        <taxon>Gammaproteobacteria</taxon>
        <taxon>Oceanospirillales</taxon>
        <taxon>Oceanospirillaceae</taxon>
        <taxon>Allopseudospirillum</taxon>
    </lineage>
</organism>
<proteinExistence type="predicted"/>
<evidence type="ECO:0000313" key="2">
    <source>
        <dbReference type="Proteomes" id="UP000242999"/>
    </source>
</evidence>
<dbReference type="SUPFAM" id="SSF53474">
    <property type="entry name" value="alpha/beta-Hydrolases"/>
    <property type="match status" value="1"/>
</dbReference>
<dbReference type="PANTHER" id="PTHR42972">
    <property type="entry name" value="TOL-PAL SYSTEM PROTEIN TOLB"/>
    <property type="match status" value="1"/>
</dbReference>
<dbReference type="Proteomes" id="UP000242999">
    <property type="component" value="Unassembled WGS sequence"/>
</dbReference>
<evidence type="ECO:0000313" key="1">
    <source>
        <dbReference type="EMBL" id="SEI51674.1"/>
    </source>
</evidence>
<dbReference type="Gene3D" id="3.40.50.1820">
    <property type="entry name" value="alpha/beta hydrolase"/>
    <property type="match status" value="2"/>
</dbReference>
<dbReference type="PANTHER" id="PTHR42972:SF8">
    <property type="entry name" value="POLYHYDROXYBUTYRATE DEPOLYMERASE"/>
    <property type="match status" value="1"/>
</dbReference>
<dbReference type="STRING" id="64971.SAMN05421831_103139"/>
<name>A0A1H6REG0_9GAMM</name>
<gene>
    <name evidence="1" type="ORF">SAMN05421831_103139</name>
</gene>